<dbReference type="AlphaFoldDB" id="A0AAN7NYZ4"/>
<accession>A0AAN7NYZ4</accession>
<protein>
    <submittedName>
        <fullName evidence="1">Uncharacterized protein</fullName>
    </submittedName>
</protein>
<organism evidence="1 2">
    <name type="scientific">Aquatica leii</name>
    <dbReference type="NCBI Taxonomy" id="1421715"/>
    <lineage>
        <taxon>Eukaryota</taxon>
        <taxon>Metazoa</taxon>
        <taxon>Ecdysozoa</taxon>
        <taxon>Arthropoda</taxon>
        <taxon>Hexapoda</taxon>
        <taxon>Insecta</taxon>
        <taxon>Pterygota</taxon>
        <taxon>Neoptera</taxon>
        <taxon>Endopterygota</taxon>
        <taxon>Coleoptera</taxon>
        <taxon>Polyphaga</taxon>
        <taxon>Elateriformia</taxon>
        <taxon>Elateroidea</taxon>
        <taxon>Lampyridae</taxon>
        <taxon>Luciolinae</taxon>
        <taxon>Aquatica</taxon>
    </lineage>
</organism>
<dbReference type="Proteomes" id="UP001353858">
    <property type="component" value="Unassembled WGS sequence"/>
</dbReference>
<gene>
    <name evidence="1" type="ORF">RN001_012867</name>
</gene>
<name>A0AAN7NYZ4_9COLE</name>
<sequence length="122" mass="13864">MNTTLQTERMSPSARFAWNMSLSGLSSISIIFCSITEVFAEDVKEWIMCNSSNSGFQIVNDDKLIESVREETDAEPLASEAFASLEIALKWMKRQPECDHTQLLTGKRMRDLTARKRIKTAK</sequence>
<proteinExistence type="predicted"/>
<dbReference type="EMBL" id="JARPUR010000005">
    <property type="protein sequence ID" value="KAK4876445.1"/>
    <property type="molecule type" value="Genomic_DNA"/>
</dbReference>
<keyword evidence="2" id="KW-1185">Reference proteome</keyword>
<comment type="caution">
    <text evidence="1">The sequence shown here is derived from an EMBL/GenBank/DDBJ whole genome shotgun (WGS) entry which is preliminary data.</text>
</comment>
<reference evidence="2" key="1">
    <citation type="submission" date="2023-01" db="EMBL/GenBank/DDBJ databases">
        <title>Key to firefly adult light organ development and bioluminescence: homeobox transcription factors regulate luciferase expression and transportation to peroxisome.</title>
        <authorList>
            <person name="Fu X."/>
        </authorList>
    </citation>
    <scope>NUCLEOTIDE SEQUENCE [LARGE SCALE GENOMIC DNA]</scope>
</reference>
<evidence type="ECO:0000313" key="1">
    <source>
        <dbReference type="EMBL" id="KAK4876445.1"/>
    </source>
</evidence>
<evidence type="ECO:0000313" key="2">
    <source>
        <dbReference type="Proteomes" id="UP001353858"/>
    </source>
</evidence>